<dbReference type="Proteomes" id="UP000285405">
    <property type="component" value="Unassembled WGS sequence"/>
</dbReference>
<organism evidence="2 3">
    <name type="scientific">Golovinomyces cichoracearum</name>
    <dbReference type="NCBI Taxonomy" id="62708"/>
    <lineage>
        <taxon>Eukaryota</taxon>
        <taxon>Fungi</taxon>
        <taxon>Dikarya</taxon>
        <taxon>Ascomycota</taxon>
        <taxon>Pezizomycotina</taxon>
        <taxon>Leotiomycetes</taxon>
        <taxon>Erysiphales</taxon>
        <taxon>Erysiphaceae</taxon>
        <taxon>Golovinomyces</taxon>
    </lineage>
</organism>
<evidence type="ECO:0000313" key="2">
    <source>
        <dbReference type="EMBL" id="RKF82423.1"/>
    </source>
</evidence>
<feature type="region of interest" description="Disordered" evidence="1">
    <location>
        <begin position="1"/>
        <end position="25"/>
    </location>
</feature>
<feature type="region of interest" description="Disordered" evidence="1">
    <location>
        <begin position="60"/>
        <end position="99"/>
    </location>
</feature>
<gene>
    <name evidence="2" type="ORF">GcC1_015039</name>
</gene>
<name>A0A420J6K5_9PEZI</name>
<comment type="caution">
    <text evidence="2">The sequence shown here is derived from an EMBL/GenBank/DDBJ whole genome shotgun (WGS) entry which is preliminary data.</text>
</comment>
<accession>A0A420J6K5</accession>
<sequence>STDCPLTPSDTHNTEQAQKTQALPSQQQIVDQVVLLERQLHAQAKHLKEQTRIIQDLQKQLSQNSTTAASYSTPRLELETAKEKTNNAGEVPREPGYVG</sequence>
<feature type="compositionally biased region" description="Basic and acidic residues" evidence="1">
    <location>
        <begin position="76"/>
        <end position="85"/>
    </location>
</feature>
<evidence type="ECO:0000313" key="3">
    <source>
        <dbReference type="Proteomes" id="UP000285405"/>
    </source>
</evidence>
<evidence type="ECO:0000256" key="1">
    <source>
        <dbReference type="SAM" id="MobiDB-lite"/>
    </source>
</evidence>
<feature type="non-terminal residue" evidence="2">
    <location>
        <position position="1"/>
    </location>
</feature>
<proteinExistence type="predicted"/>
<dbReference type="AlphaFoldDB" id="A0A420J6K5"/>
<protein>
    <submittedName>
        <fullName evidence="2">Uncharacterized protein</fullName>
    </submittedName>
</protein>
<reference evidence="2 3" key="1">
    <citation type="journal article" date="2018" name="BMC Genomics">
        <title>Comparative genome analyses reveal sequence features reflecting distinct modes of host-adaptation between dicot and monocot powdery mildew.</title>
        <authorList>
            <person name="Wu Y."/>
            <person name="Ma X."/>
            <person name="Pan Z."/>
            <person name="Kale S.D."/>
            <person name="Song Y."/>
            <person name="King H."/>
            <person name="Zhang Q."/>
            <person name="Presley C."/>
            <person name="Deng X."/>
            <person name="Wei C.I."/>
            <person name="Xiao S."/>
        </authorList>
    </citation>
    <scope>NUCLEOTIDE SEQUENCE [LARGE SCALE GENOMIC DNA]</scope>
    <source>
        <strain evidence="2">UCSC1</strain>
    </source>
</reference>
<dbReference type="EMBL" id="MCBR01001521">
    <property type="protein sequence ID" value="RKF82423.1"/>
    <property type="molecule type" value="Genomic_DNA"/>
</dbReference>
<feature type="compositionally biased region" description="Polar residues" evidence="1">
    <location>
        <begin position="60"/>
        <end position="73"/>
    </location>
</feature>